<dbReference type="GO" id="GO:0098574">
    <property type="term" value="C:cytoplasmic side of lysosomal membrane"/>
    <property type="evidence" value="ECO:0007669"/>
    <property type="project" value="TreeGrafter"/>
</dbReference>
<feature type="domain" description="LITAF" evidence="10">
    <location>
        <begin position="73"/>
        <end position="156"/>
    </location>
</feature>
<reference evidence="12" key="1">
    <citation type="submission" date="2012-01" db="EMBL/GenBank/DDBJ databases">
        <title>The Genome Sequence of Oreochromis niloticus (Nile Tilapia).</title>
        <authorList>
            <consortium name="Broad Institute Genome Assembly Team"/>
            <consortium name="Broad Institute Sequencing Platform"/>
            <person name="Di Palma F."/>
            <person name="Johnson J."/>
            <person name="Lander E.S."/>
            <person name="Lindblad-Toh K."/>
        </authorList>
    </citation>
    <scope>NUCLEOTIDE SEQUENCE [LARGE SCALE GENOMIC DNA]</scope>
</reference>
<reference evidence="11" key="2">
    <citation type="submission" date="2025-08" db="UniProtKB">
        <authorList>
            <consortium name="Ensembl"/>
        </authorList>
    </citation>
    <scope>IDENTIFICATION</scope>
</reference>
<dbReference type="PANTHER" id="PTHR23292:SF45">
    <property type="entry name" value="LIPOPOLYSACCHARIDE-INDUCED TUMOR NECROSIS FACTOR-ALPHA FACTOR HOMOLOG"/>
    <property type="match status" value="1"/>
</dbReference>
<dbReference type="PROSITE" id="PS51837">
    <property type="entry name" value="LITAF"/>
    <property type="match status" value="1"/>
</dbReference>
<keyword evidence="5" id="KW-0479">Metal-binding</keyword>
<dbReference type="Ensembl" id="ENSONIT00000022327.2">
    <property type="protein sequence ID" value="ENSONIP00000022308.2"/>
    <property type="gene ID" value="ENSONIG00000017691.2"/>
</dbReference>
<feature type="region of interest" description="Disordered" evidence="8">
    <location>
        <begin position="1"/>
        <end position="27"/>
    </location>
</feature>
<keyword evidence="12" id="KW-1185">Reference proteome</keyword>
<dbReference type="Proteomes" id="UP000005207">
    <property type="component" value="Linkage group LG6"/>
</dbReference>
<evidence type="ECO:0000256" key="9">
    <source>
        <dbReference type="SAM" id="Phobius"/>
    </source>
</evidence>
<evidence type="ECO:0000256" key="7">
    <source>
        <dbReference type="ARBA" id="ARBA00023136"/>
    </source>
</evidence>
<evidence type="ECO:0000256" key="5">
    <source>
        <dbReference type="ARBA" id="ARBA00022723"/>
    </source>
</evidence>
<evidence type="ECO:0000256" key="8">
    <source>
        <dbReference type="SAM" id="MobiDB-lite"/>
    </source>
</evidence>
<dbReference type="GeneTree" id="ENSGT00940000155366"/>
<feature type="transmembrane region" description="Helical" evidence="9">
    <location>
        <begin position="110"/>
        <end position="134"/>
    </location>
</feature>
<comment type="similarity">
    <text evidence="4">Belongs to the CDIP1/LITAF family.</text>
</comment>
<dbReference type="GO" id="GO:0005634">
    <property type="term" value="C:nucleus"/>
    <property type="evidence" value="ECO:0007669"/>
    <property type="project" value="TreeGrafter"/>
</dbReference>
<evidence type="ECO:0000256" key="3">
    <source>
        <dbReference type="ARBA" id="ARBA00004630"/>
    </source>
</evidence>
<dbReference type="GO" id="GO:0008270">
    <property type="term" value="F:zinc ion binding"/>
    <property type="evidence" value="ECO:0007669"/>
    <property type="project" value="TreeGrafter"/>
</dbReference>
<evidence type="ECO:0000256" key="1">
    <source>
        <dbReference type="ARBA" id="ARBA00004125"/>
    </source>
</evidence>
<evidence type="ECO:0000256" key="2">
    <source>
        <dbReference type="ARBA" id="ARBA00004414"/>
    </source>
</evidence>
<dbReference type="OMA" id="TFITCPH"/>
<keyword evidence="7 9" id="KW-0472">Membrane</keyword>
<dbReference type="InParanoid" id="I3KMG3"/>
<dbReference type="PANTHER" id="PTHR23292">
    <property type="entry name" value="LIPOPOLYSACCHARIDE-INDUCED TUMOR NECROSIS FACTOR-ALPHA FACTOR"/>
    <property type="match status" value="1"/>
</dbReference>
<evidence type="ECO:0000259" key="10">
    <source>
        <dbReference type="PROSITE" id="PS51837"/>
    </source>
</evidence>
<dbReference type="AlphaFoldDB" id="I3KMG3"/>
<dbReference type="InterPro" id="IPR037519">
    <property type="entry name" value="LITAF_fam"/>
</dbReference>
<organism evidence="11 12">
    <name type="scientific">Oreochromis niloticus</name>
    <name type="common">Nile tilapia</name>
    <name type="synonym">Tilapia nilotica</name>
    <dbReference type="NCBI Taxonomy" id="8128"/>
    <lineage>
        <taxon>Eukaryota</taxon>
        <taxon>Metazoa</taxon>
        <taxon>Chordata</taxon>
        <taxon>Craniata</taxon>
        <taxon>Vertebrata</taxon>
        <taxon>Euteleostomi</taxon>
        <taxon>Actinopterygii</taxon>
        <taxon>Neopterygii</taxon>
        <taxon>Teleostei</taxon>
        <taxon>Neoteleostei</taxon>
        <taxon>Acanthomorphata</taxon>
        <taxon>Ovalentaria</taxon>
        <taxon>Cichlomorphae</taxon>
        <taxon>Cichliformes</taxon>
        <taxon>Cichlidae</taxon>
        <taxon>African cichlids</taxon>
        <taxon>Pseudocrenilabrinae</taxon>
        <taxon>Oreochromini</taxon>
        <taxon>Oreochromis</taxon>
    </lineage>
</organism>
<dbReference type="GO" id="GO:0098560">
    <property type="term" value="C:cytoplasmic side of late endosome membrane"/>
    <property type="evidence" value="ECO:0007669"/>
    <property type="project" value="TreeGrafter"/>
</dbReference>
<keyword evidence="9" id="KW-1133">Transmembrane helix</keyword>
<evidence type="ECO:0000313" key="11">
    <source>
        <dbReference type="Ensembl" id="ENSONIP00000022308.2"/>
    </source>
</evidence>
<keyword evidence="9" id="KW-0812">Transmembrane</keyword>
<protein>
    <submittedName>
        <fullName evidence="11">Si:ch211-202h22.8</fullName>
    </submittedName>
</protein>
<dbReference type="Pfam" id="PF10601">
    <property type="entry name" value="zf-LITAF-like"/>
    <property type="match status" value="1"/>
</dbReference>
<reference evidence="11" key="3">
    <citation type="submission" date="2025-09" db="UniProtKB">
        <authorList>
            <consortium name="Ensembl"/>
        </authorList>
    </citation>
    <scope>IDENTIFICATION</scope>
</reference>
<dbReference type="SMART" id="SM00714">
    <property type="entry name" value="LITAF"/>
    <property type="match status" value="1"/>
</dbReference>
<name>I3KMG3_ORENI</name>
<evidence type="ECO:0000256" key="6">
    <source>
        <dbReference type="ARBA" id="ARBA00022833"/>
    </source>
</evidence>
<comment type="subcellular location">
    <subcellularLocation>
        <location evidence="1">Endosome membrane</location>
        <topology evidence="1">Peripheral membrane protein</topology>
        <orientation evidence="1">Cytoplasmic side</orientation>
    </subcellularLocation>
    <subcellularLocation>
        <location evidence="2">Late endosome membrane</location>
    </subcellularLocation>
    <subcellularLocation>
        <location evidence="3">Lysosome membrane</location>
        <topology evidence="3">Peripheral membrane protein</topology>
        <orientation evidence="3">Cytoplasmic side</orientation>
    </subcellularLocation>
</comment>
<accession>I3KMG3</accession>
<keyword evidence="6" id="KW-0862">Zinc</keyword>
<dbReference type="HOGENOM" id="CLU_095549_3_0_1"/>
<evidence type="ECO:0000256" key="4">
    <source>
        <dbReference type="ARBA" id="ARBA00005975"/>
    </source>
</evidence>
<sequence length="157" mass="17248">MEKGQAPNTDLPAPPYPGPPLDHKAGVSQPAVQPVVQPVVQPAVQPVVQPVVQPAVQPVVQPVVQVCRIVFAVSQVVVMQGHLPKDVPGQMKCPHCQTEVVTKTEYKIGILTWLIFGLLLFMGCWPCYVIPFFVKECKDVEHSCPTCNSVIHIHKYL</sequence>
<dbReference type="eggNOG" id="ENOG502S2GM">
    <property type="taxonomic scope" value="Eukaryota"/>
</dbReference>
<evidence type="ECO:0000313" key="12">
    <source>
        <dbReference type="Proteomes" id="UP000005207"/>
    </source>
</evidence>
<gene>
    <name evidence="11" type="primary">LOC100695428</name>
</gene>
<dbReference type="InterPro" id="IPR006629">
    <property type="entry name" value="LITAF"/>
</dbReference>
<proteinExistence type="inferred from homology"/>